<evidence type="ECO:0000256" key="2">
    <source>
        <dbReference type="ARBA" id="ARBA00007726"/>
    </source>
</evidence>
<protein>
    <submittedName>
        <fullName evidence="12">Uncharacterized protein</fullName>
    </submittedName>
</protein>
<keyword evidence="13" id="KW-1185">Reference proteome</keyword>
<accession>A0ABD6F3P5</accession>
<dbReference type="GO" id="GO:0003677">
    <property type="term" value="F:DNA binding"/>
    <property type="evidence" value="ECO:0007669"/>
    <property type="project" value="UniProtKB-KW"/>
</dbReference>
<keyword evidence="11" id="KW-0539">Nucleus</keyword>
<evidence type="ECO:0000256" key="5">
    <source>
        <dbReference type="ARBA" id="ARBA00022801"/>
    </source>
</evidence>
<dbReference type="EMBL" id="JBGFUD010016103">
    <property type="protein sequence ID" value="MFH4984247.1"/>
    <property type="molecule type" value="Genomic_DNA"/>
</dbReference>
<dbReference type="GO" id="GO:0005634">
    <property type="term" value="C:nucleus"/>
    <property type="evidence" value="ECO:0007669"/>
    <property type="project" value="UniProtKB-SubCell"/>
</dbReference>
<evidence type="ECO:0000313" key="13">
    <source>
        <dbReference type="Proteomes" id="UP001608902"/>
    </source>
</evidence>
<keyword evidence="5" id="KW-0378">Hydrolase</keyword>
<dbReference type="SUPFAM" id="SSF100939">
    <property type="entry name" value="SPOC domain-like"/>
    <property type="match status" value="1"/>
</dbReference>
<dbReference type="Gene3D" id="1.10.1600.10">
    <property type="match status" value="1"/>
</dbReference>
<keyword evidence="7" id="KW-0067">ATP-binding</keyword>
<keyword evidence="6" id="KW-0347">Helicase</keyword>
<evidence type="ECO:0000256" key="9">
    <source>
        <dbReference type="ARBA" id="ARBA00023172"/>
    </source>
</evidence>
<evidence type="ECO:0000256" key="10">
    <source>
        <dbReference type="ARBA" id="ARBA00023204"/>
    </source>
</evidence>
<evidence type="ECO:0000313" key="12">
    <source>
        <dbReference type="EMBL" id="MFH4984247.1"/>
    </source>
</evidence>
<dbReference type="GO" id="GO:0006302">
    <property type="term" value="P:double-strand break repair"/>
    <property type="evidence" value="ECO:0007669"/>
    <property type="project" value="UniProtKB-ARBA"/>
</dbReference>
<organism evidence="12 13">
    <name type="scientific">Gnathostoma spinigerum</name>
    <dbReference type="NCBI Taxonomy" id="75299"/>
    <lineage>
        <taxon>Eukaryota</taxon>
        <taxon>Metazoa</taxon>
        <taxon>Ecdysozoa</taxon>
        <taxon>Nematoda</taxon>
        <taxon>Chromadorea</taxon>
        <taxon>Rhabditida</taxon>
        <taxon>Spirurina</taxon>
        <taxon>Gnathostomatomorpha</taxon>
        <taxon>Gnathostomatoidea</taxon>
        <taxon>Gnathostomatidae</taxon>
        <taxon>Gnathostoma</taxon>
    </lineage>
</organism>
<keyword evidence="8" id="KW-0238">DNA-binding</keyword>
<keyword evidence="3" id="KW-0547">Nucleotide-binding</keyword>
<feature type="non-terminal residue" evidence="12">
    <location>
        <position position="1"/>
    </location>
</feature>
<dbReference type="GO" id="GO:0005524">
    <property type="term" value="F:ATP binding"/>
    <property type="evidence" value="ECO:0007669"/>
    <property type="project" value="UniProtKB-KW"/>
</dbReference>
<evidence type="ECO:0000256" key="1">
    <source>
        <dbReference type="ARBA" id="ARBA00004123"/>
    </source>
</evidence>
<evidence type="ECO:0000256" key="7">
    <source>
        <dbReference type="ARBA" id="ARBA00022840"/>
    </source>
</evidence>
<evidence type="ECO:0000256" key="8">
    <source>
        <dbReference type="ARBA" id="ARBA00023125"/>
    </source>
</evidence>
<dbReference type="InterPro" id="IPR016194">
    <property type="entry name" value="SPOC-like_C_dom_sf"/>
</dbReference>
<sequence>ILMLPVHTAKIQLLFLASEKLINSDFTLEEQKRAIEAYVHAMDLMKAETNPETGEPCEALRSRDVPDPRIQQVCSAIKFKALHPNEPVPDFPNPIVSEILTPKPALLSKARAALQNIQRKFPLEELHPSKLLKTELDIDDYSTASFSISQVDVKQGKSVPLKKELSETFRDDIKARSVPYDLLKTTTDDETYLKKEDCK</sequence>
<keyword evidence="10" id="KW-0234">DNA repair</keyword>
<dbReference type="GO" id="GO:0004386">
    <property type="term" value="F:helicase activity"/>
    <property type="evidence" value="ECO:0007669"/>
    <property type="project" value="UniProtKB-KW"/>
</dbReference>
<dbReference type="Proteomes" id="UP001608902">
    <property type="component" value="Unassembled WGS sequence"/>
</dbReference>
<comment type="similarity">
    <text evidence="2">Belongs to the ku80 family.</text>
</comment>
<reference evidence="12 13" key="1">
    <citation type="submission" date="2024-08" db="EMBL/GenBank/DDBJ databases">
        <title>Gnathostoma spinigerum genome.</title>
        <authorList>
            <person name="Gonzalez-Bertolin B."/>
            <person name="Monzon S."/>
            <person name="Zaballos A."/>
            <person name="Jimenez P."/>
            <person name="Dekumyoy P."/>
            <person name="Varona S."/>
            <person name="Cuesta I."/>
            <person name="Sumanam S."/>
            <person name="Adisakwattana P."/>
            <person name="Gasser R.B."/>
            <person name="Hernandez-Gonzalez A."/>
            <person name="Young N.D."/>
            <person name="Perteguer M.J."/>
        </authorList>
    </citation>
    <scope>NUCLEOTIDE SEQUENCE [LARGE SCALE GENOMIC DNA]</scope>
    <source>
        <strain evidence="12">AL3</strain>
        <tissue evidence="12">Liver</tissue>
    </source>
</reference>
<keyword evidence="9" id="KW-0233">DNA recombination</keyword>
<comment type="subcellular location">
    <subcellularLocation>
        <location evidence="1">Nucleus</location>
    </subcellularLocation>
</comment>
<proteinExistence type="inferred from homology"/>
<dbReference type="GO" id="GO:0016787">
    <property type="term" value="F:hydrolase activity"/>
    <property type="evidence" value="ECO:0007669"/>
    <property type="project" value="UniProtKB-KW"/>
</dbReference>
<name>A0ABD6F3P5_9BILA</name>
<dbReference type="FunFam" id="1.10.1600.10:FF:000002">
    <property type="entry name" value="X-ray repair cross-complementing protein 5"/>
    <property type="match status" value="1"/>
</dbReference>
<keyword evidence="4" id="KW-0227">DNA damage</keyword>
<gene>
    <name evidence="12" type="ORF">AB6A40_010956</name>
</gene>
<evidence type="ECO:0000256" key="4">
    <source>
        <dbReference type="ARBA" id="ARBA00022763"/>
    </source>
</evidence>
<evidence type="ECO:0000256" key="6">
    <source>
        <dbReference type="ARBA" id="ARBA00022806"/>
    </source>
</evidence>
<dbReference type="GO" id="GO:0006310">
    <property type="term" value="P:DNA recombination"/>
    <property type="evidence" value="ECO:0007669"/>
    <property type="project" value="UniProtKB-KW"/>
</dbReference>
<evidence type="ECO:0000256" key="11">
    <source>
        <dbReference type="ARBA" id="ARBA00023242"/>
    </source>
</evidence>
<dbReference type="AlphaFoldDB" id="A0ABD6F3P5"/>
<evidence type="ECO:0000256" key="3">
    <source>
        <dbReference type="ARBA" id="ARBA00022741"/>
    </source>
</evidence>
<comment type="caution">
    <text evidence="12">The sequence shown here is derived from an EMBL/GenBank/DDBJ whole genome shotgun (WGS) entry which is preliminary data.</text>
</comment>